<dbReference type="Proteomes" id="UP000054928">
    <property type="component" value="Unassembled WGS sequence"/>
</dbReference>
<reference evidence="2" key="1">
    <citation type="submission" date="2014-09" db="EMBL/GenBank/DDBJ databases">
        <authorList>
            <person name="Sharma Rahul"/>
            <person name="Thines Marco"/>
        </authorList>
    </citation>
    <scope>NUCLEOTIDE SEQUENCE [LARGE SCALE GENOMIC DNA]</scope>
</reference>
<sequence length="61" mass="7172">MFKAHATPYLRSLHHFPYQSKLYRCELATGTTHFMSVRAEYSFFHYSTGYPRHAGTTIEVE</sequence>
<evidence type="ECO:0000313" key="2">
    <source>
        <dbReference type="Proteomes" id="UP000054928"/>
    </source>
</evidence>
<evidence type="ECO:0000313" key="1">
    <source>
        <dbReference type="EMBL" id="CEG44589.1"/>
    </source>
</evidence>
<name>A0A0P1AV93_PLAHL</name>
<dbReference type="RefSeq" id="XP_036263300.1">
    <property type="nucleotide sequence ID" value="XM_036407612.1"/>
</dbReference>
<dbReference type="AlphaFoldDB" id="A0A0P1AV93"/>
<dbReference type="GeneID" id="59053044"/>
<dbReference type="EMBL" id="CCYD01001204">
    <property type="protein sequence ID" value="CEG44589.1"/>
    <property type="molecule type" value="Genomic_DNA"/>
</dbReference>
<organism evidence="1 2">
    <name type="scientific">Plasmopara halstedii</name>
    <name type="common">Downy mildew of sunflower</name>
    <dbReference type="NCBI Taxonomy" id="4781"/>
    <lineage>
        <taxon>Eukaryota</taxon>
        <taxon>Sar</taxon>
        <taxon>Stramenopiles</taxon>
        <taxon>Oomycota</taxon>
        <taxon>Peronosporomycetes</taxon>
        <taxon>Peronosporales</taxon>
        <taxon>Peronosporaceae</taxon>
        <taxon>Plasmopara</taxon>
    </lineage>
</organism>
<protein>
    <submittedName>
        <fullName evidence="1">Uncharacterized protein</fullName>
    </submittedName>
</protein>
<proteinExistence type="predicted"/>
<accession>A0A0P1AV93</accession>
<keyword evidence="2" id="KW-1185">Reference proteome</keyword>